<evidence type="ECO:0000313" key="2">
    <source>
        <dbReference type="EMBL" id="PSL47271.1"/>
    </source>
</evidence>
<keyword evidence="3" id="KW-1185">Reference proteome</keyword>
<dbReference type="OrthoDB" id="1100725at2"/>
<reference evidence="2 3" key="1">
    <citation type="submission" date="2018-03" db="EMBL/GenBank/DDBJ databases">
        <title>Genomic Encyclopedia of Archaeal and Bacterial Type Strains, Phase II (KMG-II): from individual species to whole genera.</title>
        <authorList>
            <person name="Goeker M."/>
        </authorList>
    </citation>
    <scope>NUCLEOTIDE SEQUENCE [LARGE SCALE GENOMIC DNA]</scope>
    <source>
        <strain evidence="2 3">DSM 24859</strain>
    </source>
</reference>
<sequence length="310" mass="34719">MEKISALIEKLQELKNSGADLQAISYYVQLLQAEVLHARSKQHQQETQSRQNHIAVIMPSQQPVVETKPASTAAQTTTLPSNKPVEAPTPVPEKPVEEDVNTRAARMNDAPTAVPHTTIIVEDINTRAARMNETAAAVPAADLIPPKPQPVVTQQPIPTPAVTQPPVQEKQKPAVAATLFDTVEEPVRNGNHTTADGLRKDLNELAGNNNNTSLNDRLRHQQVEIAQKLGEMPVNDLRHAIGINDKYQFIQELFRGDTDLYERSIKTINECGNLQEADYWIQREIKIIQGWEDDHHLVQHFYSLLKKRFS</sequence>
<comment type="caution">
    <text evidence="2">The sequence shown here is derived from an EMBL/GenBank/DDBJ whole genome shotgun (WGS) entry which is preliminary data.</text>
</comment>
<dbReference type="RefSeq" id="WP_106527743.1">
    <property type="nucleotide sequence ID" value="NZ_PYAW01000002.1"/>
</dbReference>
<evidence type="ECO:0000313" key="3">
    <source>
        <dbReference type="Proteomes" id="UP000240971"/>
    </source>
</evidence>
<dbReference type="EMBL" id="PYAW01000002">
    <property type="protein sequence ID" value="PSL47271.1"/>
    <property type="molecule type" value="Genomic_DNA"/>
</dbReference>
<feature type="compositionally biased region" description="Polar residues" evidence="1">
    <location>
        <begin position="63"/>
        <end position="81"/>
    </location>
</feature>
<name>A0A2P8HM32_CHINA</name>
<organism evidence="2 3">
    <name type="scientific">Chitinophaga niastensis</name>
    <dbReference type="NCBI Taxonomy" id="536980"/>
    <lineage>
        <taxon>Bacteria</taxon>
        <taxon>Pseudomonadati</taxon>
        <taxon>Bacteroidota</taxon>
        <taxon>Chitinophagia</taxon>
        <taxon>Chitinophagales</taxon>
        <taxon>Chitinophagaceae</taxon>
        <taxon>Chitinophaga</taxon>
    </lineage>
</organism>
<feature type="region of interest" description="Disordered" evidence="1">
    <location>
        <begin position="63"/>
        <end position="96"/>
    </location>
</feature>
<accession>A0A2P8HM32</accession>
<protein>
    <submittedName>
        <fullName evidence="2">Uncharacterized protein</fullName>
    </submittedName>
</protein>
<gene>
    <name evidence="2" type="ORF">CLV51_102116</name>
</gene>
<proteinExistence type="predicted"/>
<dbReference type="Proteomes" id="UP000240971">
    <property type="component" value="Unassembled WGS sequence"/>
</dbReference>
<dbReference type="AlphaFoldDB" id="A0A2P8HM32"/>
<evidence type="ECO:0000256" key="1">
    <source>
        <dbReference type="SAM" id="MobiDB-lite"/>
    </source>
</evidence>